<name>A0ABW9CY16_9BURK</name>
<evidence type="ECO:0000313" key="2">
    <source>
        <dbReference type="EMBL" id="MFM0522270.1"/>
    </source>
</evidence>
<organism evidence="2 3">
    <name type="scientific">Caballeronia jiangsuensis</name>
    <dbReference type="NCBI Taxonomy" id="1458357"/>
    <lineage>
        <taxon>Bacteria</taxon>
        <taxon>Pseudomonadati</taxon>
        <taxon>Pseudomonadota</taxon>
        <taxon>Betaproteobacteria</taxon>
        <taxon>Burkholderiales</taxon>
        <taxon>Burkholderiaceae</taxon>
        <taxon>Caballeronia</taxon>
    </lineage>
</organism>
<dbReference type="EMBL" id="JAQQDB010000048">
    <property type="protein sequence ID" value="MFM0522270.1"/>
    <property type="molecule type" value="Genomic_DNA"/>
</dbReference>
<feature type="compositionally biased region" description="Polar residues" evidence="1">
    <location>
        <begin position="1"/>
        <end position="11"/>
    </location>
</feature>
<keyword evidence="3" id="KW-1185">Reference proteome</keyword>
<proteinExistence type="predicted"/>
<reference evidence="2 3" key="1">
    <citation type="journal article" date="2024" name="Chem. Sci.">
        <title>Discovery of megapolipeptins by genome mining of a Burkholderiales bacteria collection.</title>
        <authorList>
            <person name="Paulo B.S."/>
            <person name="Recchia M.J.J."/>
            <person name="Lee S."/>
            <person name="Fergusson C.H."/>
            <person name="Romanowski S.B."/>
            <person name="Hernandez A."/>
            <person name="Krull N."/>
            <person name="Liu D.Y."/>
            <person name="Cavanagh H."/>
            <person name="Bos A."/>
            <person name="Gray C.A."/>
            <person name="Murphy B.T."/>
            <person name="Linington R.G."/>
            <person name="Eustaquio A.S."/>
        </authorList>
    </citation>
    <scope>NUCLEOTIDE SEQUENCE [LARGE SCALE GENOMIC DNA]</scope>
    <source>
        <strain evidence="2 3">RL17-374-BIF-D</strain>
    </source>
</reference>
<feature type="region of interest" description="Disordered" evidence="1">
    <location>
        <begin position="1"/>
        <end position="32"/>
    </location>
</feature>
<dbReference type="RefSeq" id="WP_250484987.1">
    <property type="nucleotide sequence ID" value="NZ_JAQQDB010000048.1"/>
</dbReference>
<evidence type="ECO:0000256" key="1">
    <source>
        <dbReference type="SAM" id="MobiDB-lite"/>
    </source>
</evidence>
<protein>
    <submittedName>
        <fullName evidence="2">Uncharacterized protein</fullName>
    </submittedName>
</protein>
<comment type="caution">
    <text evidence="2">The sequence shown here is derived from an EMBL/GenBank/DDBJ whole genome shotgun (WGS) entry which is preliminary data.</text>
</comment>
<evidence type="ECO:0000313" key="3">
    <source>
        <dbReference type="Proteomes" id="UP001629462"/>
    </source>
</evidence>
<accession>A0ABW9CY16</accession>
<sequence>MSTPPFSTGPATGSYGGGAAGPLSGPDPAAHGHQRLALDNLIRRELRVGNPNDPLQIASALLDRYKGDPRAAAIAQEARGLPFLRMPVPASAAPAHPTSSAAEWQQALNDIECDLRALSSDALLKDVTPELLGWAQAIRSALREGYAAACAALDPRNRDKAFAIRRQLNDYARVSRLVGALTAGMTQNYRKLAQSLDEAAAVLLVAMGEALANVGFGGGRYLLQAPYTELQTRRDAAIYALRNLVGATQQAYGPNDWPRGLDAYRTLYQQLEAQGQGDLRSLLEENELSRTMDELIQRAADGNIDGLRALGSTAQIDLARFRRFVSVAHQLSKPESPPLAAFLEALMLFAEAFDPSGGIRLLRIARPPILLYGLYGMQRLQRADERMLLLIQKRGVLAGQLDCFNNCDCGDGQALCQIILDKVLYDVDRAIDLYALGNQDLGAPECRASAYSYVVESALMQCCEFGPKFPDTTVKLNYDVGTQNPGACDIIKPSGQLPADEVVESIQLSLLDVRGLLRPVPKDPLNRYWDTLPSNYDKVCRGKWRHQELCIQRDAEMRLKNLIGTMAPGCVPDAALFGDPDGVLERLMRWALNLSKFNLYTTLEVQQHQFMIKTVDGTSISTLVADYNDAHSSDPHFDHICDLLDKRAATCDPVTIKIPPHFETSLNSVADDVPDDGSSRD</sequence>
<dbReference type="Proteomes" id="UP001629462">
    <property type="component" value="Unassembled WGS sequence"/>
</dbReference>
<gene>
    <name evidence="2" type="ORF">PQR08_33145</name>
</gene>